<gene>
    <name evidence="7" type="ORF">DLAC_07408</name>
</gene>
<keyword evidence="3 6" id="KW-0812">Transmembrane</keyword>
<evidence type="ECO:0000256" key="6">
    <source>
        <dbReference type="RuleBase" id="RU368066"/>
    </source>
</evidence>
<protein>
    <recommendedName>
        <fullName evidence="6">Choline transporter-like protein</fullName>
    </recommendedName>
</protein>
<feature type="transmembrane region" description="Helical" evidence="6">
    <location>
        <begin position="32"/>
        <end position="51"/>
    </location>
</feature>
<comment type="subcellular location">
    <subcellularLocation>
        <location evidence="6">Cell membrane</location>
        <topology evidence="6">Multi-pass membrane protein</topology>
    </subcellularLocation>
    <subcellularLocation>
        <location evidence="1">Membrane</location>
        <topology evidence="1">Multi-pass membrane protein</topology>
    </subcellularLocation>
</comment>
<keyword evidence="4 6" id="KW-1133">Transmembrane helix</keyword>
<evidence type="ECO:0000256" key="3">
    <source>
        <dbReference type="ARBA" id="ARBA00022692"/>
    </source>
</evidence>
<dbReference type="PANTHER" id="PTHR12385">
    <property type="entry name" value="CHOLINE TRANSPORTER-LIKE (SLC FAMILY 44)"/>
    <property type="match status" value="1"/>
</dbReference>
<evidence type="ECO:0000313" key="7">
    <source>
        <dbReference type="EMBL" id="KYQ91635.1"/>
    </source>
</evidence>
<feature type="transmembrane region" description="Helical" evidence="6">
    <location>
        <begin position="383"/>
        <end position="410"/>
    </location>
</feature>
<comment type="similarity">
    <text evidence="2 6">Belongs to the CTL (choline transporter-like) family.</text>
</comment>
<dbReference type="GO" id="GO:0022857">
    <property type="term" value="F:transmembrane transporter activity"/>
    <property type="evidence" value="ECO:0007669"/>
    <property type="project" value="UniProtKB-UniRule"/>
</dbReference>
<dbReference type="AlphaFoldDB" id="A0A151ZCI3"/>
<dbReference type="FunCoup" id="A0A151ZCI3">
    <property type="interactions" value="46"/>
</dbReference>
<feature type="transmembrane region" description="Helical" evidence="6">
    <location>
        <begin position="279"/>
        <end position="302"/>
    </location>
</feature>
<dbReference type="Pfam" id="PF04515">
    <property type="entry name" value="Choline_transpo"/>
    <property type="match status" value="1"/>
</dbReference>
<dbReference type="InParanoid" id="A0A151ZCI3"/>
<dbReference type="GO" id="GO:0005886">
    <property type="term" value="C:plasma membrane"/>
    <property type="evidence" value="ECO:0007669"/>
    <property type="project" value="UniProtKB-SubCell"/>
</dbReference>
<dbReference type="OrthoDB" id="420519at2759"/>
<evidence type="ECO:0000256" key="4">
    <source>
        <dbReference type="ARBA" id="ARBA00022989"/>
    </source>
</evidence>
<feature type="transmembrane region" description="Helical" evidence="6">
    <location>
        <begin position="430"/>
        <end position="454"/>
    </location>
</feature>
<accession>A0A151ZCI3</accession>
<keyword evidence="8" id="KW-1185">Reference proteome</keyword>
<feature type="transmembrane region" description="Helical" evidence="6">
    <location>
        <begin position="227"/>
        <end position="249"/>
    </location>
</feature>
<evidence type="ECO:0000313" key="8">
    <source>
        <dbReference type="Proteomes" id="UP000076078"/>
    </source>
</evidence>
<feature type="transmembrane region" description="Helical" evidence="6">
    <location>
        <begin position="532"/>
        <end position="553"/>
    </location>
</feature>
<dbReference type="InterPro" id="IPR007603">
    <property type="entry name" value="Choline_transptr-like"/>
</dbReference>
<comment type="function">
    <text evidence="6">Choline transporter.</text>
</comment>
<comment type="caution">
    <text evidence="7">The sequence shown here is derived from an EMBL/GenBank/DDBJ whole genome shotgun (WGS) entry which is preliminary data.</text>
</comment>
<dbReference type="PANTHER" id="PTHR12385:SF101">
    <property type="entry name" value="CHOLINE TRANSPORTER-LIKE PROTEIN 2"/>
    <property type="match status" value="1"/>
</dbReference>
<dbReference type="Proteomes" id="UP000076078">
    <property type="component" value="Unassembled WGS sequence"/>
</dbReference>
<keyword evidence="5 6" id="KW-0472">Membrane</keyword>
<feature type="transmembrane region" description="Helical" evidence="6">
    <location>
        <begin position="322"/>
        <end position="347"/>
    </location>
</feature>
<evidence type="ECO:0000256" key="1">
    <source>
        <dbReference type="ARBA" id="ARBA00004141"/>
    </source>
</evidence>
<reference evidence="7 8" key="1">
    <citation type="submission" date="2015-12" db="EMBL/GenBank/DDBJ databases">
        <title>Dictyostelia acquired genes for synthesis and detection of signals that induce cell-type specialization by lateral gene transfer from prokaryotes.</title>
        <authorList>
            <person name="Gloeckner G."/>
            <person name="Schaap P."/>
        </authorList>
    </citation>
    <scope>NUCLEOTIDE SEQUENCE [LARGE SCALE GENOMIC DNA]</scope>
    <source>
        <strain evidence="7 8">TK</strain>
    </source>
</reference>
<dbReference type="STRING" id="361077.A0A151ZCI3"/>
<proteinExistence type="inferred from homology"/>
<dbReference type="EMBL" id="LODT01000034">
    <property type="protein sequence ID" value="KYQ91635.1"/>
    <property type="molecule type" value="Genomic_DNA"/>
</dbReference>
<evidence type="ECO:0000256" key="5">
    <source>
        <dbReference type="ARBA" id="ARBA00023136"/>
    </source>
</evidence>
<organism evidence="7 8">
    <name type="scientific">Tieghemostelium lacteum</name>
    <name type="common">Slime mold</name>
    <name type="synonym">Dictyostelium lacteum</name>
    <dbReference type="NCBI Taxonomy" id="361077"/>
    <lineage>
        <taxon>Eukaryota</taxon>
        <taxon>Amoebozoa</taxon>
        <taxon>Evosea</taxon>
        <taxon>Eumycetozoa</taxon>
        <taxon>Dictyostelia</taxon>
        <taxon>Dictyosteliales</taxon>
        <taxon>Raperosteliaceae</taxon>
        <taxon>Tieghemostelium</taxon>
    </lineage>
</organism>
<feature type="transmembrane region" description="Helical" evidence="6">
    <location>
        <begin position="202"/>
        <end position="221"/>
    </location>
</feature>
<sequence>MGAYKDEDHAETANEVIAAKGVYLKRKCQDCFFLLLFLAFWVGMIVIAGIAGKEGNPQRLVAGTDSYGNICGTDNIADGVLLHNQSRDLSNAKNVYFIYYTTYAVYRVICVEACPDVTVDVPVNASDLICDYDTVPSLDQIYPNGTCWPKYAASPVLNRCLPTALSNTSETVADKVFQIINDRFSKDTTVKILSDLVRSWKYLIIGAAIALGIGLFWIFLMRFFAGVITWTTILCALAFMALLTAQVYFQWQKAQDAIDTIPPQQRLEMQYDNVKALKVIFIILCVLSGLFLLIVVAMLKRIKLAIRIIKESSRAIGTMPSIFFFPIFIFFWLCVFIIYWVVVGFYLGTAGEPTYSYNAEYDVYTFTGYEANKKIRYCQIYHFFGLLWTLAFILAVNQTTIAGAISSWYWVRDKKDTPYFPVWSSFGRVLRYHLGSLAFGSLILAIIQFIRWVLRYLEKKFKGKEENFAVFIVKCLNCIFGCFERFIKFLDKNAYIMISIYGYSFCEGAQRGFTLILSNILRVGAVNMIGTFLMFLGRILITAATVGISFYLLERVDDLTFYVIPVILIGFIAFFIASGIMSVYDMSIDTILLCFCEDCARNDGSDSRPYYMSKSLRKFVDGKERTKCC</sequence>
<dbReference type="OMA" id="GKSFCKA"/>
<feature type="transmembrane region" description="Helical" evidence="6">
    <location>
        <begin position="559"/>
        <end position="584"/>
    </location>
</feature>
<evidence type="ECO:0000256" key="2">
    <source>
        <dbReference type="ARBA" id="ARBA00007168"/>
    </source>
</evidence>
<name>A0A151ZCI3_TIELA</name>